<feature type="transmembrane region" description="Helical" evidence="7">
    <location>
        <begin position="322"/>
        <end position="343"/>
    </location>
</feature>
<evidence type="ECO:0000256" key="2">
    <source>
        <dbReference type="ARBA" id="ARBA00022475"/>
    </source>
</evidence>
<dbReference type="GO" id="GO:0015744">
    <property type="term" value="P:succinate transport"/>
    <property type="evidence" value="ECO:0007669"/>
    <property type="project" value="TreeGrafter"/>
</dbReference>
<keyword evidence="3 7" id="KW-0812">Transmembrane</keyword>
<dbReference type="GO" id="GO:0022857">
    <property type="term" value="F:transmembrane transporter activity"/>
    <property type="evidence" value="ECO:0007669"/>
    <property type="project" value="InterPro"/>
</dbReference>
<feature type="transmembrane region" description="Helical" evidence="7">
    <location>
        <begin position="238"/>
        <end position="260"/>
    </location>
</feature>
<dbReference type="InterPro" id="IPR010619">
    <property type="entry name" value="ThrE-like_N"/>
</dbReference>
<evidence type="ECO:0000313" key="11">
    <source>
        <dbReference type="Proteomes" id="UP000186394"/>
    </source>
</evidence>
<name>A0A1Q8VPZ9_9ACTO</name>
<dbReference type="InterPro" id="IPR024528">
    <property type="entry name" value="ThrE_2"/>
</dbReference>
<organism evidence="10 11">
    <name type="scientific">Actinomyces oris</name>
    <dbReference type="NCBI Taxonomy" id="544580"/>
    <lineage>
        <taxon>Bacteria</taxon>
        <taxon>Bacillati</taxon>
        <taxon>Actinomycetota</taxon>
        <taxon>Actinomycetes</taxon>
        <taxon>Actinomycetales</taxon>
        <taxon>Actinomycetaceae</taxon>
        <taxon>Actinomyces</taxon>
    </lineage>
</organism>
<evidence type="ECO:0000256" key="6">
    <source>
        <dbReference type="ARBA" id="ARBA00034125"/>
    </source>
</evidence>
<dbReference type="AlphaFoldDB" id="A0A1Q8VPZ9"/>
<dbReference type="Proteomes" id="UP000186394">
    <property type="component" value="Unassembled WGS sequence"/>
</dbReference>
<feature type="transmembrane region" description="Helical" evidence="7">
    <location>
        <begin position="127"/>
        <end position="146"/>
    </location>
</feature>
<feature type="transmembrane region" description="Helical" evidence="7">
    <location>
        <begin position="176"/>
        <end position="198"/>
    </location>
</feature>
<protein>
    <recommendedName>
        <fullName evidence="12">Threonine/serine exporter family protein</fullName>
    </recommendedName>
</protein>
<feature type="transmembrane region" description="Helical" evidence="7">
    <location>
        <begin position="350"/>
        <end position="368"/>
    </location>
</feature>
<dbReference type="Pfam" id="PF06738">
    <property type="entry name" value="ThrE"/>
    <property type="match status" value="1"/>
</dbReference>
<dbReference type="PANTHER" id="PTHR34390">
    <property type="entry name" value="UPF0442 PROTEIN YJJB-RELATED"/>
    <property type="match status" value="1"/>
</dbReference>
<gene>
    <name evidence="10" type="ORF">BKH28_04815</name>
</gene>
<evidence type="ECO:0000256" key="1">
    <source>
        <dbReference type="ARBA" id="ARBA00004651"/>
    </source>
</evidence>
<feature type="domain" description="Threonine/serine exporter-like N-terminal" evidence="8">
    <location>
        <begin position="28"/>
        <end position="257"/>
    </location>
</feature>
<dbReference type="Pfam" id="PF12821">
    <property type="entry name" value="ThrE_2"/>
    <property type="match status" value="1"/>
</dbReference>
<accession>A0A1Q8VPZ9</accession>
<dbReference type="EMBL" id="MSKL01000009">
    <property type="protein sequence ID" value="OLO50145.1"/>
    <property type="molecule type" value="Genomic_DNA"/>
</dbReference>
<sequence>MAAGLPRNQGLSRRLTGAEGRRAAGLTARTAALLLDSGQSTHAAVATVERLNELLGTRFTLLLTWSQVTLADADGAVAALQAIRPVAVHMGRATLIQYRLSAIGSLSLDELEDLLEKAEAQPSSPTWMFALAAGLGASLLALIFGAHHTPSVALAFAAAGAGGLARRALAERTTAVAQTFAAALIGGLVGALAVHLGWTGTARLVAVCPGMVLVPGPQVLNGAIEIAERRHDMGLARLTDAALTILAISAGIIGGLLIGGTGLPLTATTDAIPLWLDVLAAAVLAMCYPVYFSMPIRTFGWAFLAGGLAHAAHWGALTRWQWNAPASSLLACLVAGGLLTPVCHSRHIPFAGAGFAAVVALVPGVYLFRAAAGTLSLVGEAHAEAALEATASDLATAVIIVLAMAVGLVVPHRIWIRLAH</sequence>
<feature type="transmembrane region" description="Helical" evidence="7">
    <location>
        <begin position="272"/>
        <end position="291"/>
    </location>
</feature>
<keyword evidence="5 7" id="KW-0472">Membrane</keyword>
<reference evidence="10 11" key="1">
    <citation type="submission" date="2016-12" db="EMBL/GenBank/DDBJ databases">
        <title>Genomic comparison of strains in the 'Actinomyces naeslundii' group.</title>
        <authorList>
            <person name="Mughal S.R."/>
            <person name="Do T."/>
            <person name="Gilbert S.C."/>
            <person name="Witherden E.A."/>
            <person name="Didelot X."/>
            <person name="Beighton D."/>
        </authorList>
    </citation>
    <scope>NUCLEOTIDE SEQUENCE [LARGE SCALE GENOMIC DNA]</scope>
    <source>
        <strain evidence="10 11">P6N</strain>
    </source>
</reference>
<evidence type="ECO:0008006" key="12">
    <source>
        <dbReference type="Google" id="ProtNLM"/>
    </source>
</evidence>
<comment type="similarity">
    <text evidence="6">Belongs to the ThrE exporter (TC 2.A.79) family.</text>
</comment>
<evidence type="ECO:0000256" key="4">
    <source>
        <dbReference type="ARBA" id="ARBA00022989"/>
    </source>
</evidence>
<feature type="domain" description="Threonine/Serine exporter ThrE" evidence="9">
    <location>
        <begin position="277"/>
        <end position="412"/>
    </location>
</feature>
<evidence type="ECO:0000259" key="8">
    <source>
        <dbReference type="Pfam" id="PF06738"/>
    </source>
</evidence>
<feature type="transmembrane region" description="Helical" evidence="7">
    <location>
        <begin position="394"/>
        <end position="416"/>
    </location>
</feature>
<keyword evidence="2" id="KW-1003">Cell membrane</keyword>
<evidence type="ECO:0000256" key="3">
    <source>
        <dbReference type="ARBA" id="ARBA00022692"/>
    </source>
</evidence>
<dbReference type="InterPro" id="IPR050539">
    <property type="entry name" value="ThrE_Dicarb/AminoAcid_Exp"/>
</dbReference>
<keyword evidence="4 7" id="KW-1133">Transmembrane helix</keyword>
<dbReference type="OrthoDB" id="9124364at2"/>
<proteinExistence type="inferred from homology"/>
<comment type="subcellular location">
    <subcellularLocation>
        <location evidence="1">Cell membrane</location>
        <topology evidence="1">Multi-pass membrane protein</topology>
    </subcellularLocation>
</comment>
<evidence type="ECO:0000259" key="9">
    <source>
        <dbReference type="Pfam" id="PF12821"/>
    </source>
</evidence>
<feature type="transmembrane region" description="Helical" evidence="7">
    <location>
        <begin position="298"/>
        <end position="316"/>
    </location>
</feature>
<feature type="transmembrane region" description="Helical" evidence="7">
    <location>
        <begin position="204"/>
        <end position="226"/>
    </location>
</feature>
<evidence type="ECO:0000256" key="7">
    <source>
        <dbReference type="SAM" id="Phobius"/>
    </source>
</evidence>
<dbReference type="GO" id="GO:0005886">
    <property type="term" value="C:plasma membrane"/>
    <property type="evidence" value="ECO:0007669"/>
    <property type="project" value="UniProtKB-SubCell"/>
</dbReference>
<evidence type="ECO:0000313" key="10">
    <source>
        <dbReference type="EMBL" id="OLO50145.1"/>
    </source>
</evidence>
<evidence type="ECO:0000256" key="5">
    <source>
        <dbReference type="ARBA" id="ARBA00023136"/>
    </source>
</evidence>
<dbReference type="PANTHER" id="PTHR34390:SF2">
    <property type="entry name" value="SUCCINATE TRANSPORTER SUBUNIT YJJP-RELATED"/>
    <property type="match status" value="1"/>
</dbReference>
<dbReference type="RefSeq" id="WP_075417724.1">
    <property type="nucleotide sequence ID" value="NZ_MSKL01000009.1"/>
</dbReference>
<comment type="caution">
    <text evidence="10">The sequence shown here is derived from an EMBL/GenBank/DDBJ whole genome shotgun (WGS) entry which is preliminary data.</text>
</comment>